<dbReference type="PANTHER" id="PTHR10127:SF780">
    <property type="entry name" value="METALLOENDOPEPTIDASE"/>
    <property type="match status" value="1"/>
</dbReference>
<evidence type="ECO:0000256" key="2">
    <source>
        <dbReference type="ARBA" id="ARBA00022525"/>
    </source>
</evidence>
<keyword evidence="9 11" id="KW-0482">Metalloprotease</keyword>
<dbReference type="SUPFAM" id="SSF56436">
    <property type="entry name" value="C-type lectin-like"/>
    <property type="match status" value="1"/>
</dbReference>
<dbReference type="PANTHER" id="PTHR10127">
    <property type="entry name" value="DISCOIDIN, CUB, EGF, LAMININ , AND ZINC METALLOPROTEASE DOMAIN CONTAINING"/>
    <property type="match status" value="1"/>
</dbReference>
<evidence type="ECO:0000256" key="4">
    <source>
        <dbReference type="ARBA" id="ARBA00022723"/>
    </source>
</evidence>
<dbReference type="InterPro" id="IPR034035">
    <property type="entry name" value="Astacin-like_dom"/>
</dbReference>
<dbReference type="GO" id="GO:0005576">
    <property type="term" value="C:extracellular region"/>
    <property type="evidence" value="ECO:0007669"/>
    <property type="project" value="UniProtKB-SubCell"/>
</dbReference>
<dbReference type="EMBL" id="MU825399">
    <property type="protein sequence ID" value="KAJ7392958.1"/>
    <property type="molecule type" value="Genomic_DNA"/>
</dbReference>
<dbReference type="Pfam" id="PF00059">
    <property type="entry name" value="Lectin_C"/>
    <property type="match status" value="1"/>
</dbReference>
<evidence type="ECO:0000256" key="7">
    <source>
        <dbReference type="ARBA" id="ARBA00022801"/>
    </source>
</evidence>
<feature type="domain" description="Peptidase M12A" evidence="14">
    <location>
        <begin position="151"/>
        <end position="360"/>
    </location>
</feature>
<comment type="subcellular location">
    <subcellularLocation>
        <location evidence="1">Secreted</location>
    </subcellularLocation>
</comment>
<dbReference type="GO" id="GO:0004222">
    <property type="term" value="F:metalloendopeptidase activity"/>
    <property type="evidence" value="ECO:0007669"/>
    <property type="project" value="UniProtKB-UniRule"/>
</dbReference>
<dbReference type="PROSITE" id="PS50092">
    <property type="entry name" value="TSP1"/>
    <property type="match status" value="3"/>
</dbReference>
<feature type="binding site" evidence="11">
    <location>
        <position position="254"/>
    </location>
    <ligand>
        <name>Zn(2+)</name>
        <dbReference type="ChEBI" id="CHEBI:29105"/>
        <note>catalytic</note>
    </ligand>
</feature>
<keyword evidence="2" id="KW-0964">Secreted</keyword>
<evidence type="ECO:0000256" key="12">
    <source>
        <dbReference type="RuleBase" id="RU361183"/>
    </source>
</evidence>
<keyword evidence="8 11" id="KW-0862">Zinc</keyword>
<evidence type="ECO:0000256" key="11">
    <source>
        <dbReference type="PROSITE-ProRule" id="PRU01211"/>
    </source>
</evidence>
<dbReference type="Gene3D" id="2.20.100.10">
    <property type="entry name" value="Thrombospondin type-1 (TSP1) repeat"/>
    <property type="match status" value="3"/>
</dbReference>
<dbReference type="Pfam" id="PF19030">
    <property type="entry name" value="TSP1_ADAMTS"/>
    <property type="match status" value="3"/>
</dbReference>
<sequence>MIVLLCVTLLQCFLVVAGETGNQLGYSNLGCWNLPENDTTKAVSLEGHHNGLEGFYWDRVYSVTKCATVAEDKGFKYFAVRNGGECLAGPTLQVRYKDHGKSEECFEGEGGHDAINVYNITGVIPSLEDFEGDILLTKVQKAMTTPFHQDAAAAGVWAKADFLWPERTVPYYIPPELEGHILADKFYHGMRHWYEQTCIKFVPRKDHRDWVELYREKNPLSRRCASSIGRISGYQPIKLGDHCPPGSVIHEMGHALGLWHTQSRPDRDEYIKILWENILPGKSDQFKKYNHGTVDTLKVKYDYMSIMHYGKDYFAKLTSNKMHYLMTIKTTDPKYQNRIGQRQYLTPSDILMMNNLYGCPDYPYMWHTGNWNNCSTPCGSGKQKRDVFCAKGGGEQVSSKYCSKTKLPTDYRKCYGKQCETCPQGWVLFSNACYQVNSDKKNLQDATDSCLDNGGGILTLRSIEEETFLRAELVKKNLNNMFYWLGAKYSPSKGSFLWPDATEVVYNAWSQGEPRFGLDCALMMNRKGWGTDRCDMERSYICKRELKTYKRSEVKIKTEKKGDYKWQTEDWDKCSVSCGGGQRNRKTFCAGEDKKEVENSFCEDSPPIAWKDCNVEPCPSQYKWHVGNWRDCSRTCGGGIKRRKKMCARKDMISTSWKLCKNQSPITKKKCNTEPCPEQRHEYHHHLFGR</sequence>
<organism evidence="15 16">
    <name type="scientific">Desmophyllum pertusum</name>
    <dbReference type="NCBI Taxonomy" id="174260"/>
    <lineage>
        <taxon>Eukaryota</taxon>
        <taxon>Metazoa</taxon>
        <taxon>Cnidaria</taxon>
        <taxon>Anthozoa</taxon>
        <taxon>Hexacorallia</taxon>
        <taxon>Scleractinia</taxon>
        <taxon>Caryophylliina</taxon>
        <taxon>Caryophylliidae</taxon>
        <taxon>Desmophyllum</taxon>
    </lineage>
</organism>
<dbReference type="InterPro" id="IPR016186">
    <property type="entry name" value="C-type_lectin-like/link_sf"/>
</dbReference>
<dbReference type="Gene3D" id="3.10.100.10">
    <property type="entry name" value="Mannose-Binding Protein A, subunit A"/>
    <property type="match status" value="1"/>
</dbReference>
<dbReference type="OrthoDB" id="291007at2759"/>
<accession>A0A9X0A3U5</accession>
<evidence type="ECO:0000256" key="5">
    <source>
        <dbReference type="ARBA" id="ARBA00022729"/>
    </source>
</evidence>
<dbReference type="PROSITE" id="PS50041">
    <property type="entry name" value="C_TYPE_LECTIN_2"/>
    <property type="match status" value="1"/>
</dbReference>
<dbReference type="EC" id="3.4.24.-" evidence="12"/>
<evidence type="ECO:0000313" key="15">
    <source>
        <dbReference type="EMBL" id="KAJ7392958.1"/>
    </source>
</evidence>
<feature type="binding site" evidence="11">
    <location>
        <position position="260"/>
    </location>
    <ligand>
        <name>Zn(2+)</name>
        <dbReference type="ChEBI" id="CHEBI:29105"/>
        <note>catalytic</note>
    </ligand>
</feature>
<evidence type="ECO:0000259" key="14">
    <source>
        <dbReference type="PROSITE" id="PS51864"/>
    </source>
</evidence>
<keyword evidence="6" id="KW-0677">Repeat</keyword>
<dbReference type="PROSITE" id="PS51864">
    <property type="entry name" value="ASTACIN"/>
    <property type="match status" value="1"/>
</dbReference>
<dbReference type="InterPro" id="IPR000884">
    <property type="entry name" value="TSP1_rpt"/>
</dbReference>
<dbReference type="AlphaFoldDB" id="A0A9X0A3U5"/>
<comment type="cofactor">
    <cofactor evidence="11 12">
        <name>Zn(2+)</name>
        <dbReference type="ChEBI" id="CHEBI:29105"/>
    </cofactor>
    <text evidence="11 12">Binds 1 zinc ion per subunit.</text>
</comment>
<feature type="signal peptide" evidence="12">
    <location>
        <begin position="1"/>
        <end position="18"/>
    </location>
</feature>
<dbReference type="InterPro" id="IPR001506">
    <property type="entry name" value="Peptidase_M12A"/>
</dbReference>
<dbReference type="CDD" id="cd04280">
    <property type="entry name" value="ZnMc_astacin_like"/>
    <property type="match status" value="1"/>
</dbReference>
<dbReference type="InterPro" id="IPR016187">
    <property type="entry name" value="CTDL_fold"/>
</dbReference>
<evidence type="ECO:0000256" key="10">
    <source>
        <dbReference type="ARBA" id="ARBA00023180"/>
    </source>
</evidence>
<dbReference type="CDD" id="cd00037">
    <property type="entry name" value="CLECT"/>
    <property type="match status" value="1"/>
</dbReference>
<dbReference type="SUPFAM" id="SSF55486">
    <property type="entry name" value="Metalloproteases ('zincins'), catalytic domain"/>
    <property type="match status" value="1"/>
</dbReference>
<dbReference type="SUPFAM" id="SSF82895">
    <property type="entry name" value="TSP-1 type 1 repeat"/>
    <property type="match status" value="3"/>
</dbReference>
<feature type="domain" description="C-type lectin" evidence="13">
    <location>
        <begin position="429"/>
        <end position="543"/>
    </location>
</feature>
<feature type="chain" id="PRO_5041021088" description="Metalloendopeptidase" evidence="12">
    <location>
        <begin position="19"/>
        <end position="690"/>
    </location>
</feature>
<comment type="caution">
    <text evidence="15">The sequence shown here is derived from an EMBL/GenBank/DDBJ whole genome shotgun (WGS) entry which is preliminary data.</text>
</comment>
<dbReference type="SMART" id="SM00034">
    <property type="entry name" value="CLECT"/>
    <property type="match status" value="1"/>
</dbReference>
<evidence type="ECO:0000259" key="13">
    <source>
        <dbReference type="PROSITE" id="PS50041"/>
    </source>
</evidence>
<keyword evidence="16" id="KW-1185">Reference proteome</keyword>
<evidence type="ECO:0000256" key="3">
    <source>
        <dbReference type="ARBA" id="ARBA00022670"/>
    </source>
</evidence>
<dbReference type="SMART" id="SM00235">
    <property type="entry name" value="ZnMc"/>
    <property type="match status" value="1"/>
</dbReference>
<name>A0A9X0A3U5_9CNID</name>
<proteinExistence type="predicted"/>
<dbReference type="InterPro" id="IPR024079">
    <property type="entry name" value="MetalloPept_cat_dom_sf"/>
</dbReference>
<keyword evidence="5 12" id="KW-0732">Signal</keyword>
<evidence type="ECO:0000313" key="16">
    <source>
        <dbReference type="Proteomes" id="UP001163046"/>
    </source>
</evidence>
<gene>
    <name evidence="15" type="ORF">OS493_008199</name>
</gene>
<reference evidence="15" key="1">
    <citation type="submission" date="2023-01" db="EMBL/GenBank/DDBJ databases">
        <title>Genome assembly of the deep-sea coral Lophelia pertusa.</title>
        <authorList>
            <person name="Herrera S."/>
            <person name="Cordes E."/>
        </authorList>
    </citation>
    <scope>NUCLEOTIDE SEQUENCE</scope>
    <source>
        <strain evidence="15">USNM1676648</strain>
        <tissue evidence="15">Polyp</tissue>
    </source>
</reference>
<keyword evidence="7 11" id="KW-0378">Hydrolase</keyword>
<evidence type="ECO:0000256" key="8">
    <source>
        <dbReference type="ARBA" id="ARBA00022833"/>
    </source>
</evidence>
<dbReference type="GO" id="GO:0008270">
    <property type="term" value="F:zinc ion binding"/>
    <property type="evidence" value="ECO:0007669"/>
    <property type="project" value="UniProtKB-UniRule"/>
</dbReference>
<dbReference type="Gene3D" id="3.40.390.10">
    <property type="entry name" value="Collagenase (Catalytic Domain)"/>
    <property type="match status" value="1"/>
</dbReference>
<dbReference type="Pfam" id="PF01400">
    <property type="entry name" value="Astacin"/>
    <property type="match status" value="1"/>
</dbReference>
<evidence type="ECO:0000256" key="9">
    <source>
        <dbReference type="ARBA" id="ARBA00023049"/>
    </source>
</evidence>
<comment type="caution">
    <text evidence="11">Lacks conserved residue(s) required for the propagation of feature annotation.</text>
</comment>
<dbReference type="PRINTS" id="PR00480">
    <property type="entry name" value="ASTACIN"/>
</dbReference>
<dbReference type="InterPro" id="IPR001304">
    <property type="entry name" value="C-type_lectin-like"/>
</dbReference>
<feature type="active site" evidence="11">
    <location>
        <position position="251"/>
    </location>
</feature>
<evidence type="ECO:0000256" key="6">
    <source>
        <dbReference type="ARBA" id="ARBA00022737"/>
    </source>
</evidence>
<dbReference type="GO" id="GO:0006508">
    <property type="term" value="P:proteolysis"/>
    <property type="evidence" value="ECO:0007669"/>
    <property type="project" value="UniProtKB-KW"/>
</dbReference>
<keyword evidence="3 11" id="KW-0645">Protease</keyword>
<dbReference type="Proteomes" id="UP001163046">
    <property type="component" value="Unassembled WGS sequence"/>
</dbReference>
<protein>
    <recommendedName>
        <fullName evidence="12">Metalloendopeptidase</fullName>
        <ecNumber evidence="12">3.4.24.-</ecNumber>
    </recommendedName>
</protein>
<keyword evidence="4 11" id="KW-0479">Metal-binding</keyword>
<dbReference type="FunFam" id="2.20.100.10:FF:000005">
    <property type="entry name" value="ADAM metallopeptidase with thrombospondin type 1 motif 9"/>
    <property type="match status" value="2"/>
</dbReference>
<dbReference type="InterPro" id="IPR036383">
    <property type="entry name" value="TSP1_rpt_sf"/>
</dbReference>
<keyword evidence="10" id="KW-0325">Glycoprotein</keyword>
<dbReference type="SMART" id="SM00209">
    <property type="entry name" value="TSP1"/>
    <property type="match status" value="3"/>
</dbReference>
<evidence type="ECO:0000256" key="1">
    <source>
        <dbReference type="ARBA" id="ARBA00004613"/>
    </source>
</evidence>
<feature type="binding site" evidence="11">
    <location>
        <position position="250"/>
    </location>
    <ligand>
        <name>Zn(2+)</name>
        <dbReference type="ChEBI" id="CHEBI:29105"/>
        <note>catalytic</note>
    </ligand>
</feature>
<dbReference type="InterPro" id="IPR006026">
    <property type="entry name" value="Peptidase_Metallo"/>
</dbReference>